<reference evidence="1" key="2">
    <citation type="submission" date="2014-05" db="EMBL/GenBank/DDBJ databases">
        <title>The genome and life-stage specific transcriptomes of Globodera pallida elucidate key aspects of plant parasitism by a cyst nematode.</title>
        <authorList>
            <person name="Cotton J.A."/>
            <person name="Lilley C.J."/>
            <person name="Jones L.M."/>
            <person name="Kikuchi T."/>
            <person name="Reid A.J."/>
            <person name="Thorpe P."/>
            <person name="Tsai I.J."/>
            <person name="Beasley H."/>
            <person name="Blok V."/>
            <person name="Cock P.J.A."/>
            <person name="Van den Akker S.E."/>
            <person name="Holroyd N."/>
            <person name="Hunt M."/>
            <person name="Mantelin S."/>
            <person name="Naghra H."/>
            <person name="Pain A."/>
            <person name="Palomares-Rius J.E."/>
            <person name="Zarowiecki M."/>
            <person name="Berriman M."/>
            <person name="Jones J.T."/>
            <person name="Urwin P.E."/>
        </authorList>
    </citation>
    <scope>NUCLEOTIDE SEQUENCE [LARGE SCALE GENOMIC DNA]</scope>
    <source>
        <strain evidence="1">Lindley</strain>
    </source>
</reference>
<name>A0A183BVF6_GLOPA</name>
<accession>A0A183BVF6</accession>
<dbReference type="WBParaSite" id="GPLIN_000459400">
    <property type="protein sequence ID" value="GPLIN_000459400"/>
    <property type="gene ID" value="GPLIN_000459400"/>
</dbReference>
<dbReference type="AlphaFoldDB" id="A0A183BVF6"/>
<proteinExistence type="predicted"/>
<evidence type="ECO:0000313" key="2">
    <source>
        <dbReference type="WBParaSite" id="GPLIN_000459400"/>
    </source>
</evidence>
<sequence length="198" mass="23207">MERYSHLLAELSYKLAQFVPGPYCRKLLISSCFLFYNLLCKSKRALFWKIGTVAERESNAIYRFSNANQYRALSPRNGTHRHMYLFFMQNGNNVEQFIRRINDASTIFISLRPPPGQNAHIWMNTYFESDATGLSIAGRFQCEFTYRGLWPNYEWSVCTITWHSHHAVMDNWNQLFHFLHSTLRALDNGNEPLPINGV</sequence>
<dbReference type="Proteomes" id="UP000050741">
    <property type="component" value="Unassembled WGS sequence"/>
</dbReference>
<reference evidence="2" key="3">
    <citation type="submission" date="2016-06" db="UniProtKB">
        <authorList>
            <consortium name="WormBaseParasite"/>
        </authorList>
    </citation>
    <scope>IDENTIFICATION</scope>
</reference>
<evidence type="ECO:0000313" key="1">
    <source>
        <dbReference type="Proteomes" id="UP000050741"/>
    </source>
</evidence>
<reference evidence="1" key="1">
    <citation type="submission" date="2013-12" db="EMBL/GenBank/DDBJ databases">
        <authorList>
            <person name="Aslett M."/>
        </authorList>
    </citation>
    <scope>NUCLEOTIDE SEQUENCE [LARGE SCALE GENOMIC DNA]</scope>
    <source>
        <strain evidence="1">Lindley</strain>
    </source>
</reference>
<protein>
    <submittedName>
        <fullName evidence="2">CUB domain-containing protein</fullName>
    </submittedName>
</protein>
<keyword evidence="1" id="KW-1185">Reference proteome</keyword>
<organism evidence="1 2">
    <name type="scientific">Globodera pallida</name>
    <name type="common">Potato cyst nematode worm</name>
    <name type="synonym">Heterodera pallida</name>
    <dbReference type="NCBI Taxonomy" id="36090"/>
    <lineage>
        <taxon>Eukaryota</taxon>
        <taxon>Metazoa</taxon>
        <taxon>Ecdysozoa</taxon>
        <taxon>Nematoda</taxon>
        <taxon>Chromadorea</taxon>
        <taxon>Rhabditida</taxon>
        <taxon>Tylenchina</taxon>
        <taxon>Tylenchomorpha</taxon>
        <taxon>Tylenchoidea</taxon>
        <taxon>Heteroderidae</taxon>
        <taxon>Heteroderinae</taxon>
        <taxon>Globodera</taxon>
    </lineage>
</organism>